<dbReference type="InterPro" id="IPR022683">
    <property type="entry name" value="Calpain_III"/>
</dbReference>
<proteinExistence type="inferred from homology"/>
<dbReference type="InterPro" id="IPR018247">
    <property type="entry name" value="EF_Hand_1_Ca_BS"/>
</dbReference>
<dbReference type="Gene3D" id="2.60.120.380">
    <property type="match status" value="1"/>
</dbReference>
<dbReference type="GO" id="GO:0006508">
    <property type="term" value="P:proteolysis"/>
    <property type="evidence" value="ECO:0007669"/>
    <property type="project" value="UniProtKB-KW"/>
</dbReference>
<dbReference type="InterPro" id="IPR038765">
    <property type="entry name" value="Papain-like_cys_pep_sf"/>
</dbReference>
<dbReference type="FunFam" id="3.90.70.10:FF:000054">
    <property type="entry name" value="Calpain 14"/>
    <property type="match status" value="1"/>
</dbReference>
<dbReference type="Gene3D" id="1.10.238.10">
    <property type="entry name" value="EF-hand"/>
    <property type="match status" value="1"/>
</dbReference>
<dbReference type="Pfam" id="PF00648">
    <property type="entry name" value="Peptidase_C2"/>
    <property type="match status" value="1"/>
</dbReference>
<gene>
    <name evidence="12" type="primary">LOC118300443</name>
</gene>
<dbReference type="Pfam" id="PF01067">
    <property type="entry name" value="Calpain_III"/>
    <property type="match status" value="1"/>
</dbReference>
<evidence type="ECO:0000256" key="8">
    <source>
        <dbReference type="PROSITE-ProRule" id="PRU00239"/>
    </source>
</evidence>
<evidence type="ECO:0000256" key="4">
    <source>
        <dbReference type="ARBA" id="ARBA00022801"/>
    </source>
</evidence>
<dbReference type="InterPro" id="IPR022684">
    <property type="entry name" value="Calpain_cysteine_protease"/>
</dbReference>
<comment type="similarity">
    <text evidence="1">Belongs to the peptidase C2 family.</text>
</comment>
<evidence type="ECO:0000313" key="13">
    <source>
        <dbReference type="Proteomes" id="UP000694558"/>
    </source>
</evidence>
<dbReference type="GO" id="GO:0004198">
    <property type="term" value="F:calcium-dependent cysteine-type endopeptidase activity"/>
    <property type="evidence" value="ECO:0007669"/>
    <property type="project" value="InterPro"/>
</dbReference>
<accession>A0A8D3BDI0</accession>
<reference evidence="12" key="2">
    <citation type="submission" date="2025-08" db="UniProtKB">
        <authorList>
            <consortium name="Ensembl"/>
        </authorList>
    </citation>
    <scope>IDENTIFICATION</scope>
</reference>
<feature type="active site" evidence="7 8">
    <location>
        <position position="112"/>
    </location>
</feature>
<dbReference type="GO" id="GO:0005737">
    <property type="term" value="C:cytoplasm"/>
    <property type="evidence" value="ECO:0007669"/>
    <property type="project" value="TreeGrafter"/>
</dbReference>
<dbReference type="SUPFAM" id="SSF49758">
    <property type="entry name" value="Calpain large subunit, middle domain (domain III)"/>
    <property type="match status" value="1"/>
</dbReference>
<evidence type="ECO:0000256" key="9">
    <source>
        <dbReference type="SAM" id="MobiDB-lite"/>
    </source>
</evidence>
<dbReference type="PANTHER" id="PTHR10183:SF302">
    <property type="entry name" value="CALPAIN-14"/>
    <property type="match status" value="1"/>
</dbReference>
<evidence type="ECO:0008006" key="14">
    <source>
        <dbReference type="Google" id="ProtNLM"/>
    </source>
</evidence>
<feature type="domain" description="Calpain catalytic" evidence="10">
    <location>
        <begin position="47"/>
        <end position="354"/>
    </location>
</feature>
<dbReference type="CDD" id="cd00044">
    <property type="entry name" value="CysPc"/>
    <property type="match status" value="1"/>
</dbReference>
<evidence type="ECO:0000256" key="6">
    <source>
        <dbReference type="ARBA" id="ARBA00022837"/>
    </source>
</evidence>
<keyword evidence="3" id="KW-0479">Metal-binding</keyword>
<evidence type="ECO:0000256" key="3">
    <source>
        <dbReference type="ARBA" id="ARBA00022723"/>
    </source>
</evidence>
<evidence type="ECO:0000259" key="11">
    <source>
        <dbReference type="PROSITE" id="PS50222"/>
    </source>
</evidence>
<dbReference type="GO" id="GO:0005509">
    <property type="term" value="F:calcium ion binding"/>
    <property type="evidence" value="ECO:0007669"/>
    <property type="project" value="InterPro"/>
</dbReference>
<feature type="active site" evidence="7 8">
    <location>
        <position position="297"/>
    </location>
</feature>
<dbReference type="SMART" id="SM00720">
    <property type="entry name" value="calpain_III"/>
    <property type="match status" value="1"/>
</dbReference>
<dbReference type="InterPro" id="IPR022682">
    <property type="entry name" value="Calpain_domain_III"/>
</dbReference>
<dbReference type="SUPFAM" id="SSF54001">
    <property type="entry name" value="Cysteine proteinases"/>
    <property type="match status" value="1"/>
</dbReference>
<keyword evidence="6" id="KW-0106">Calcium</keyword>
<dbReference type="AlphaFoldDB" id="A0A8D3BDI0"/>
<keyword evidence="2 8" id="KW-0645">Protease</keyword>
<dbReference type="PRINTS" id="PR00704">
    <property type="entry name" value="CALPAIN"/>
</dbReference>
<keyword evidence="5 8" id="KW-0788">Thiol protease</keyword>
<dbReference type="PROSITE" id="PS50222">
    <property type="entry name" value="EF_HAND_2"/>
    <property type="match status" value="1"/>
</dbReference>
<protein>
    <recommendedName>
        <fullName evidence="14">Calpain-1 catalytic subunit-like</fullName>
    </recommendedName>
</protein>
<dbReference type="CDD" id="cd16195">
    <property type="entry name" value="EFh_PEF_CAPN13_14"/>
    <property type="match status" value="1"/>
</dbReference>
<dbReference type="GeneTree" id="ENSGT00940000160421"/>
<feature type="domain" description="EF-hand" evidence="11">
    <location>
        <begin position="611"/>
        <end position="646"/>
    </location>
</feature>
<feature type="active site" evidence="7 8">
    <location>
        <position position="273"/>
    </location>
</feature>
<evidence type="ECO:0000313" key="12">
    <source>
        <dbReference type="Ensembl" id="ENSSMAP00000032466.2"/>
    </source>
</evidence>
<sequence length="707" mass="79948">MPGSGACTSIINLRYQDGREGSPSNPAKFNRQDHAQLRDACVRRGRPFVDNTFPPNARSLGQLYALTVEQEERVEWLRPADILKMHHVDDEPVFCQGGASRFDFGQGVVSNCWFLAAVSSLTCNEQLTAQVVPMDQAFADAGGIFHFRFWRFGMWLDVVIDDHLPTLDHQLLSVHSNGVNEFWVPLLEKAYAKVCGSYADMNIGIPSEACKDFTGGVNMSYGLGEAHREGHDDDLWLSLTRASGCKSMICCGTPPAGETFANTVAHTGLVDAHAYSVTGVTEVEYNGSKVKLVRILNPWGEQEWTGKWSDRSGMWKKVSPTDQEKHFNRNDGEFWMELEDFCHNFNMVSMCCENPNFIDGDLTCQWKCMIYDGSWAAGKSAGGAIDADTFHTNPQYRIQVTIIDEKEPGDKNILLSLMQKPLLNRQNRRFYQIGLTVFKIPPGTPQGRLKAPFFRANFPVKEKQLYSSDRELIEQHSLEPGEYVIVASTQKPYMTADFVLTVYTKAEAKISAHDGHDDDDDDDDDHEHHGLIHPQIPGKSTAKDPVRALFDRFADQNGELIASQLQRLLNDNFAHATPSGFDLNTCSSMIAMMDIDQRMTMTFTEFSVLWKKMHEYKRLFHRSDLNQNGCLSDRELQKAIEAAGMSVNDFTVRRVIFRYSGFSSTTLKNFITLMMRLENSSKVFKNKSSEGMIHLTWEEWSNISLYN</sequence>
<dbReference type="SMART" id="SM00230">
    <property type="entry name" value="CysPc"/>
    <property type="match status" value="1"/>
</dbReference>
<name>A0A8D3BDI0_SCOMX</name>
<evidence type="ECO:0000256" key="7">
    <source>
        <dbReference type="PIRSR" id="PIRSR622684-1"/>
    </source>
</evidence>
<feature type="region of interest" description="Disordered" evidence="9">
    <location>
        <begin position="512"/>
        <end position="542"/>
    </location>
</feature>
<dbReference type="InterPro" id="IPR002048">
    <property type="entry name" value="EF_hand_dom"/>
</dbReference>
<dbReference type="PROSITE" id="PS50203">
    <property type="entry name" value="CALPAIN_CAT"/>
    <property type="match status" value="1"/>
</dbReference>
<evidence type="ECO:0000256" key="2">
    <source>
        <dbReference type="ARBA" id="ARBA00022670"/>
    </source>
</evidence>
<organism evidence="12 13">
    <name type="scientific">Scophthalmus maximus</name>
    <name type="common">Turbot</name>
    <name type="synonym">Psetta maxima</name>
    <dbReference type="NCBI Taxonomy" id="52904"/>
    <lineage>
        <taxon>Eukaryota</taxon>
        <taxon>Metazoa</taxon>
        <taxon>Chordata</taxon>
        <taxon>Craniata</taxon>
        <taxon>Vertebrata</taxon>
        <taxon>Euteleostomi</taxon>
        <taxon>Actinopterygii</taxon>
        <taxon>Neopterygii</taxon>
        <taxon>Teleostei</taxon>
        <taxon>Neoteleostei</taxon>
        <taxon>Acanthomorphata</taxon>
        <taxon>Carangaria</taxon>
        <taxon>Pleuronectiformes</taxon>
        <taxon>Pleuronectoidei</taxon>
        <taxon>Scophthalmidae</taxon>
        <taxon>Scophthalmus</taxon>
    </lineage>
</organism>
<dbReference type="InterPro" id="IPR001300">
    <property type="entry name" value="Peptidase_C2_calpain_cat"/>
</dbReference>
<dbReference type="InterPro" id="IPR011992">
    <property type="entry name" value="EF-hand-dom_pair"/>
</dbReference>
<dbReference type="PROSITE" id="PS00018">
    <property type="entry name" value="EF_HAND_1"/>
    <property type="match status" value="1"/>
</dbReference>
<evidence type="ECO:0000256" key="1">
    <source>
        <dbReference type="ARBA" id="ARBA00007623"/>
    </source>
</evidence>
<evidence type="ECO:0000259" key="10">
    <source>
        <dbReference type="PROSITE" id="PS50203"/>
    </source>
</evidence>
<evidence type="ECO:0000256" key="5">
    <source>
        <dbReference type="ARBA" id="ARBA00022807"/>
    </source>
</evidence>
<dbReference type="Gene3D" id="3.90.70.10">
    <property type="entry name" value="Cysteine proteinases"/>
    <property type="match status" value="1"/>
</dbReference>
<dbReference type="SUPFAM" id="SSF47473">
    <property type="entry name" value="EF-hand"/>
    <property type="match status" value="1"/>
</dbReference>
<dbReference type="PANTHER" id="PTHR10183">
    <property type="entry name" value="CALPAIN"/>
    <property type="match status" value="1"/>
</dbReference>
<dbReference type="Proteomes" id="UP000694558">
    <property type="component" value="Chromosome 4"/>
</dbReference>
<dbReference type="InterPro" id="IPR036213">
    <property type="entry name" value="Calpain_III_sf"/>
</dbReference>
<keyword evidence="4 8" id="KW-0378">Hydrolase</keyword>
<reference evidence="12" key="1">
    <citation type="submission" date="2023-05" db="EMBL/GenBank/DDBJ databases">
        <title>High-quality long-read genome of Scophthalmus maximus.</title>
        <authorList>
            <person name="Lien S."/>
            <person name="Martinez P."/>
        </authorList>
    </citation>
    <scope>NUCLEOTIDE SEQUENCE [LARGE SCALE GENOMIC DNA]</scope>
</reference>
<dbReference type="Ensembl" id="ENSSMAT00000032866.2">
    <property type="protein sequence ID" value="ENSSMAP00000032466.2"/>
    <property type="gene ID" value="ENSSMAG00000019893.2"/>
</dbReference>